<feature type="region of interest" description="Disordered" evidence="1">
    <location>
        <begin position="1454"/>
        <end position="1474"/>
    </location>
</feature>
<organism evidence="3 4">
    <name type="scientific">Dentipellis fragilis</name>
    <dbReference type="NCBI Taxonomy" id="205917"/>
    <lineage>
        <taxon>Eukaryota</taxon>
        <taxon>Fungi</taxon>
        <taxon>Dikarya</taxon>
        <taxon>Basidiomycota</taxon>
        <taxon>Agaricomycotina</taxon>
        <taxon>Agaricomycetes</taxon>
        <taxon>Russulales</taxon>
        <taxon>Hericiaceae</taxon>
        <taxon>Dentipellis</taxon>
    </lineage>
</organism>
<feature type="region of interest" description="Disordered" evidence="1">
    <location>
        <begin position="866"/>
        <end position="933"/>
    </location>
</feature>
<dbReference type="EMBL" id="SEOQ01000094">
    <property type="protein sequence ID" value="TFY70589.1"/>
    <property type="molecule type" value="Genomic_DNA"/>
</dbReference>
<evidence type="ECO:0000259" key="2">
    <source>
        <dbReference type="Pfam" id="PF03399"/>
    </source>
</evidence>
<dbReference type="GO" id="GO:0070390">
    <property type="term" value="C:transcription export complex 2"/>
    <property type="evidence" value="ECO:0007669"/>
    <property type="project" value="TreeGrafter"/>
</dbReference>
<dbReference type="PANTHER" id="PTHR12436:SF3">
    <property type="entry name" value="GERMINAL-CENTER ASSOCIATED NUCLEAR PROTEIN"/>
    <property type="match status" value="1"/>
</dbReference>
<feature type="region of interest" description="Disordered" evidence="1">
    <location>
        <begin position="1423"/>
        <end position="1442"/>
    </location>
</feature>
<feature type="domain" description="SAC3/GANP/THP3 conserved" evidence="2">
    <location>
        <begin position="176"/>
        <end position="425"/>
    </location>
</feature>
<proteinExistence type="predicted"/>
<evidence type="ECO:0000313" key="4">
    <source>
        <dbReference type="Proteomes" id="UP000298327"/>
    </source>
</evidence>
<feature type="compositionally biased region" description="Polar residues" evidence="1">
    <location>
        <begin position="779"/>
        <end position="796"/>
    </location>
</feature>
<evidence type="ECO:0000256" key="1">
    <source>
        <dbReference type="SAM" id="MobiDB-lite"/>
    </source>
</evidence>
<dbReference type="InterPro" id="IPR045107">
    <property type="entry name" value="SAC3/GANP/THP3"/>
</dbReference>
<dbReference type="GO" id="GO:0006406">
    <property type="term" value="P:mRNA export from nucleus"/>
    <property type="evidence" value="ECO:0007669"/>
    <property type="project" value="TreeGrafter"/>
</dbReference>
<feature type="compositionally biased region" description="Low complexity" evidence="1">
    <location>
        <begin position="745"/>
        <end position="762"/>
    </location>
</feature>
<dbReference type="InterPro" id="IPR005062">
    <property type="entry name" value="SAC3/GANP/THP3_conserved"/>
</dbReference>
<keyword evidence="4" id="KW-1185">Reference proteome</keyword>
<feature type="compositionally biased region" description="Low complexity" evidence="1">
    <location>
        <begin position="1"/>
        <end position="11"/>
    </location>
</feature>
<feature type="region of interest" description="Disordered" evidence="1">
    <location>
        <begin position="1"/>
        <end position="102"/>
    </location>
</feature>
<feature type="region of interest" description="Disordered" evidence="1">
    <location>
        <begin position="688"/>
        <end position="724"/>
    </location>
</feature>
<dbReference type="Pfam" id="PF03399">
    <property type="entry name" value="SAC3_GANP"/>
    <property type="match status" value="1"/>
</dbReference>
<gene>
    <name evidence="3" type="ORF">EVG20_g2429</name>
</gene>
<feature type="region of interest" description="Disordered" evidence="1">
    <location>
        <begin position="736"/>
        <end position="839"/>
    </location>
</feature>
<accession>A0A4Y9ZB42</accession>
<protein>
    <recommendedName>
        <fullName evidence="2">SAC3/GANP/THP3 conserved domain-containing protein</fullName>
    </recommendedName>
</protein>
<evidence type="ECO:0000313" key="3">
    <source>
        <dbReference type="EMBL" id="TFY70589.1"/>
    </source>
</evidence>
<sequence length="1502" mass="164743">MESVLSSGLRTSRGRGSKPNGISDRGHRGHSKNKTWVNDSGSRSGTNTPADHLGVHAERWERGGHGGGKGRRGRTPRIGSRSPRPDTVPLPVHGAPLEHDRDEGMTTDVDELQGEDEDIEEPVLETAEERERFYQELVKAREVERKKAIAEGKMDDPLVPKRLDEAITMVGTCTDMCPRFERYRRERENNLFEWEIIPGTRRVDHKRAVKMYERAAGDKTLPSDLRPPPVLKRTLDYLFHELLPRAGFSPTFNFIRDRSRSVRNDFTMQHETGALAMECHERCARFHILALHFERNTTGFSIALEEQQLMNTLQSLKEFYEDQRERYESPNELEMRIYHRLIHIRDQRERHDDIPEWILNDPVFLLTTRFRQRVQARSSPITKTSALVVDEESMQIFAELASVLRERGNKVMVYLVACILERLFGTDTIDDIEGIRDGLEIPDIIDGLMEHHEGTEVDAEENADAVIEEVDAELGQQEPTTSIIKPSATEWLSNNFGSTPADVFGRASSTSSSAFGASYSVFGAPAPAAPSTSGSQPAPPFIPAPSSVSAFSGLVTKSNAFGSQTFGSSGSAFGNSSGSVFGTSSTTNAFGAQFPVFGAPASAPTPTPVPAPAPAPVLTTDNALPAPSTNMPPLTFGTSTFGSNQTIGQAFLQKAEPAASASLFGGTGASDGLPSQSPFSPLGTKATTPFFGTPSLNPTAPPFTPKKFPDTPLESSEPSTLAADNETSKVTIALSSEAPAPQAVPSRSSSRPSLTPLNTTPPAIAFGTSSKMPFGGPQQVKQQPTLVFPKPQQTTAMDFGKSLVSGESSPSLKEPPPLNKVQPISLPPTPTATQFQSPAKQPIKSLFGFPSLQSVTTEPEILSPLTLTGPSLSAKPSVSTPLARRPSVSTPLARRPSVAESPTPARSTAPKDLGPASPTTNGRPRATSKGKERAVDVVGLEEKAVFFTWKSLAVRESFRSWSKRTQERVEWKAACRRSDAYRERVQHERLSKSVSANGKKRRDVSGPVIETPSRRMRRRISSHYEPPRTDEALAQRLKENHEQNERRWAPGTFLESIRARISSAAGLYPFDYRIWVSMNPDNDGTAIWVERKFDVPASGQWANERIFSIPLLPGDNQSNSPGFIVFECTPLGGIKDDLEIKFRVLEDCSRLRDIIEALPEDRHFIPSLLFIVWGEDDKANVPEELLQSTKKFVDAGTLQGYSVFSLSSTSTDLDSKFSQTLQTMTSDVAGALVSILSWEDLTKLMTSPFKEFASDWASRCSADGEIDWHLLNEVLKSLVNLVNDMANHLETRLNAESPSNPLPTWDVTDLSSSDDAYDSAFAWLQKAELQPFGAGCATDLTSYRILGAAFPVQTFVEYLHGLAAQQIEATLDLDKTVKYPVPKSDLQFMKDDMAKSVTKYAEKLRRTFAFYVRPKRRALDVMESSPTPSAKRLKTSTSSISNSEDAVHLVEGAVTNGRPTPSPSASPTVTATTIPDSPPKIVTVAMLRALSKNILRSPRKGR</sequence>
<dbReference type="STRING" id="205917.A0A4Y9ZB42"/>
<dbReference type="GO" id="GO:0005737">
    <property type="term" value="C:cytoplasm"/>
    <property type="evidence" value="ECO:0007669"/>
    <property type="project" value="TreeGrafter"/>
</dbReference>
<feature type="compositionally biased region" description="Basic and acidic residues" evidence="1">
    <location>
        <begin position="53"/>
        <end position="64"/>
    </location>
</feature>
<dbReference type="PANTHER" id="PTHR12436">
    <property type="entry name" value="80 KDA MCM3-ASSOCIATED PROTEIN"/>
    <property type="match status" value="1"/>
</dbReference>
<reference evidence="3 4" key="1">
    <citation type="submission" date="2019-02" db="EMBL/GenBank/DDBJ databases">
        <title>Genome sequencing of the rare red list fungi Dentipellis fragilis.</title>
        <authorList>
            <person name="Buettner E."/>
            <person name="Kellner H."/>
        </authorList>
    </citation>
    <scope>NUCLEOTIDE SEQUENCE [LARGE SCALE GENOMIC DNA]</scope>
    <source>
        <strain evidence="3 4">DSM 105465</strain>
    </source>
</reference>
<dbReference type="OrthoDB" id="264795at2759"/>
<dbReference type="Gene3D" id="1.25.40.990">
    <property type="match status" value="1"/>
</dbReference>
<feature type="compositionally biased region" description="Polar residues" evidence="1">
    <location>
        <begin position="34"/>
        <end position="49"/>
    </location>
</feature>
<dbReference type="Proteomes" id="UP000298327">
    <property type="component" value="Unassembled WGS sequence"/>
</dbReference>
<comment type="caution">
    <text evidence="3">The sequence shown here is derived from an EMBL/GenBank/DDBJ whole genome shotgun (WGS) entry which is preliminary data.</text>
</comment>
<feature type="compositionally biased region" description="Low complexity" evidence="1">
    <location>
        <begin position="1463"/>
        <end position="1474"/>
    </location>
</feature>
<name>A0A4Y9ZB42_9AGAM</name>